<dbReference type="Pfam" id="PF00786">
    <property type="entry name" value="PBD"/>
    <property type="match status" value="1"/>
</dbReference>
<reference evidence="15 16" key="1">
    <citation type="journal article" date="2024" name="Microbiol. Resour. Announc.">
        <title>Genome annotations for the ascomycete fungi Trichoderma harzianum, Trichoderma aggressivum, and Purpureocillium lilacinum.</title>
        <authorList>
            <person name="Beijen E.P.W."/>
            <person name="Ohm R.A."/>
        </authorList>
    </citation>
    <scope>NUCLEOTIDE SEQUENCE [LARGE SCALE GENOMIC DNA]</scope>
    <source>
        <strain evidence="15 16">CBS 150709</strain>
    </source>
</reference>
<dbReference type="Pfam" id="PF00069">
    <property type="entry name" value="Pkinase"/>
    <property type="match status" value="1"/>
</dbReference>
<dbReference type="InterPro" id="IPR011009">
    <property type="entry name" value="Kinase-like_dom_sf"/>
</dbReference>
<evidence type="ECO:0000259" key="12">
    <source>
        <dbReference type="PROSITE" id="PS50003"/>
    </source>
</evidence>
<dbReference type="InterPro" id="IPR001849">
    <property type="entry name" value="PH_domain"/>
</dbReference>
<dbReference type="SMART" id="SM00220">
    <property type="entry name" value="S_TKc"/>
    <property type="match status" value="1"/>
</dbReference>
<feature type="region of interest" description="Disordered" evidence="11">
    <location>
        <begin position="1"/>
        <end position="20"/>
    </location>
</feature>
<dbReference type="Proteomes" id="UP001287286">
    <property type="component" value="Unassembled WGS sequence"/>
</dbReference>
<evidence type="ECO:0000259" key="13">
    <source>
        <dbReference type="PROSITE" id="PS50011"/>
    </source>
</evidence>
<evidence type="ECO:0000313" key="15">
    <source>
        <dbReference type="EMBL" id="KAK4092153.1"/>
    </source>
</evidence>
<dbReference type="PROSITE" id="PS50108">
    <property type="entry name" value="CRIB"/>
    <property type="match status" value="1"/>
</dbReference>
<dbReference type="InterPro" id="IPR000095">
    <property type="entry name" value="CRIB_dom"/>
</dbReference>
<dbReference type="CDD" id="cd01093">
    <property type="entry name" value="CRIB_PAK_like"/>
    <property type="match status" value="1"/>
</dbReference>
<dbReference type="Gene3D" id="2.30.29.30">
    <property type="entry name" value="Pleckstrin-homology domain (PH domain)/Phosphotyrosine-binding domain (PTB)"/>
    <property type="match status" value="1"/>
</dbReference>
<comment type="catalytic activity">
    <reaction evidence="9">
        <text>L-threonyl-[protein] + ATP = O-phospho-L-threonyl-[protein] + ADP + H(+)</text>
        <dbReference type="Rhea" id="RHEA:46608"/>
        <dbReference type="Rhea" id="RHEA-COMP:11060"/>
        <dbReference type="Rhea" id="RHEA-COMP:11605"/>
        <dbReference type="ChEBI" id="CHEBI:15378"/>
        <dbReference type="ChEBI" id="CHEBI:30013"/>
        <dbReference type="ChEBI" id="CHEBI:30616"/>
        <dbReference type="ChEBI" id="CHEBI:61977"/>
        <dbReference type="ChEBI" id="CHEBI:456216"/>
        <dbReference type="EC" id="2.7.11.1"/>
    </reaction>
</comment>
<dbReference type="InterPro" id="IPR036936">
    <property type="entry name" value="CRIB_dom_sf"/>
</dbReference>
<evidence type="ECO:0000256" key="1">
    <source>
        <dbReference type="ARBA" id="ARBA00008874"/>
    </source>
</evidence>
<sequence>MLYPASAAESMRRHRRRLSGSQAPSIAVPFAHEPFQDAVRFVPDEMAHTLACLTTAAFVHAGILLHWAVVNSTQKKKKASLATLPHTLSSCLHLPTSSAAGLVECEARADDTQQTRVCKASARSLCRAPIKDGGPSASLGDTPSRPCCRPCAVKWPAEFRLSRVPPRSTYGVDDALPLPLSPVRHVAPPRDLARYTVALTSTLATSSQIYIRLRFTMTTMTDLYSPYLPHQFMNPGPAPKPPISPTRPAKGPTHLVTGGRPGSPLTTTAISTLAGSTVPLQVAQRKHKNGAGFESAPSGRRGWAAVREGSFLQPWKQRFLVLRKEWIDFSKADGEKPVYTLFLKDIVGVGRVETTTPAFEFEVRRRIDGPSNSPGDKDGSIKTLQLRTKTEYDLYTWMDFIYNSCPYIGGVSNPTNFSHAVHVGFNANTREFVGLPLEWTRLLKASAITKEDYARNPQAVIQAVDFYADLTKRSDNPHEYLGLSPKHIVESPSRDASPARPTEKDNAPASPPPPKEPRPGQSPLREPDTIQAHRPAPRPPKAPEMVKTADVEVDTSHFPQPPRPQGQGPAKQPPRPQGEGQGQQPSRPQGKGLAKQPPRPEGEPHGQQPPAPRPQGHGRGQGQANHPLRPLEHGHGQGPAKPMPRHPEQGLAKQPLRPQGEGHGPQPPRVKGPGPAHQPPHPQGQGQGQANHPPHPHAQRQATHAPPPHGQGPVKQPPRPQGQGLAQQAHHPQGQGQEQANHAPRPPPQGHGHGLPKQSPGPIAKPVDASAGVKTMGPKAGPKAADAKPVENDVTPISIPLKRRQVVRHLRASEADLITRLQSVISHDNPDLSYNRQKKIGQGASGSVYVAKIKDGAVGIARDIRTRRGSSARVAIKEMNLARQPRKELLIDEIMIMKESRHPNIINFLDAFLLNENRMLWVVMDYMEGGALIDIIDNNPEISEAQIATICKETCKGLQHLHAQGIVHRDIKSDNVLLDRRGNVKITDFGFCAKLTERRSKRATMVGTTYWMAPEVVKQNKYGRKIDIWSLGIMAIEMIELQPPYMDEEPLRALYLIVTNGTPPLRDPERLSPSLRDFLAVCLRVDVEQRATADELLDHAFLQLGCPTGDLMPLMEFKGHPCLLSRMGILCVMTLPPTARADARYHGAFADRGGVGRYLAVPDHDAPCHEEEEEEEEERDPPTWPGAVHYLLLAMAIIKPSRVWE</sequence>
<dbReference type="Gene3D" id="3.30.200.20">
    <property type="entry name" value="Phosphorylase Kinase, domain 1"/>
    <property type="match status" value="1"/>
</dbReference>
<evidence type="ECO:0000313" key="16">
    <source>
        <dbReference type="Proteomes" id="UP001287286"/>
    </source>
</evidence>
<evidence type="ECO:0000256" key="5">
    <source>
        <dbReference type="ARBA" id="ARBA00022679"/>
    </source>
</evidence>
<evidence type="ECO:0000256" key="7">
    <source>
        <dbReference type="ARBA" id="ARBA00022777"/>
    </source>
</evidence>
<gene>
    <name evidence="15" type="ORF">Purlil1_3406</name>
</gene>
<accession>A0ABR0C873</accession>
<evidence type="ECO:0000256" key="9">
    <source>
        <dbReference type="ARBA" id="ARBA00047899"/>
    </source>
</evidence>
<dbReference type="PROSITE" id="PS50003">
    <property type="entry name" value="PH_DOMAIN"/>
    <property type="match status" value="1"/>
</dbReference>
<dbReference type="InterPro" id="IPR008271">
    <property type="entry name" value="Ser/Thr_kinase_AS"/>
</dbReference>
<dbReference type="InterPro" id="IPR000719">
    <property type="entry name" value="Prot_kinase_dom"/>
</dbReference>
<evidence type="ECO:0000256" key="2">
    <source>
        <dbReference type="ARBA" id="ARBA00012513"/>
    </source>
</evidence>
<evidence type="ECO:0000256" key="11">
    <source>
        <dbReference type="SAM" id="MobiDB-lite"/>
    </source>
</evidence>
<evidence type="ECO:0000256" key="4">
    <source>
        <dbReference type="ARBA" id="ARBA00022527"/>
    </source>
</evidence>
<feature type="domain" description="Protein kinase" evidence="13">
    <location>
        <begin position="834"/>
        <end position="1102"/>
    </location>
</feature>
<organism evidence="15 16">
    <name type="scientific">Purpureocillium lilacinum</name>
    <name type="common">Paecilomyces lilacinus</name>
    <dbReference type="NCBI Taxonomy" id="33203"/>
    <lineage>
        <taxon>Eukaryota</taxon>
        <taxon>Fungi</taxon>
        <taxon>Dikarya</taxon>
        <taxon>Ascomycota</taxon>
        <taxon>Pezizomycotina</taxon>
        <taxon>Sordariomycetes</taxon>
        <taxon>Hypocreomycetidae</taxon>
        <taxon>Hypocreales</taxon>
        <taxon>Ophiocordycipitaceae</taxon>
        <taxon>Purpureocillium</taxon>
    </lineage>
</organism>
<feature type="compositionally biased region" description="Pro residues" evidence="11">
    <location>
        <begin position="665"/>
        <end position="682"/>
    </location>
</feature>
<feature type="compositionally biased region" description="Low complexity" evidence="11">
    <location>
        <begin position="721"/>
        <end position="739"/>
    </location>
</feature>
<feature type="domain" description="CRIB" evidence="14">
    <location>
        <begin position="411"/>
        <end position="424"/>
    </location>
</feature>
<feature type="compositionally biased region" description="Low complexity" evidence="11">
    <location>
        <begin position="582"/>
        <end position="592"/>
    </location>
</feature>
<evidence type="ECO:0000256" key="3">
    <source>
        <dbReference type="ARBA" id="ARBA00022507"/>
    </source>
</evidence>
<dbReference type="EMBL" id="JAWRVI010000009">
    <property type="protein sequence ID" value="KAK4092153.1"/>
    <property type="molecule type" value="Genomic_DNA"/>
</dbReference>
<proteinExistence type="inferred from homology"/>
<dbReference type="InterPro" id="IPR033923">
    <property type="entry name" value="PAK_BD"/>
</dbReference>
<keyword evidence="8" id="KW-0067">ATP-binding</keyword>
<keyword evidence="4" id="KW-0723">Serine/threonine-protein kinase</keyword>
<dbReference type="CDD" id="cd06614">
    <property type="entry name" value="STKc_PAK"/>
    <property type="match status" value="1"/>
</dbReference>
<name>A0ABR0C873_PURLI</name>
<protein>
    <recommendedName>
        <fullName evidence="2">non-specific serine/threonine protein kinase</fullName>
        <ecNumber evidence="2">2.7.11.1</ecNumber>
    </recommendedName>
</protein>
<keyword evidence="5" id="KW-0808">Transferase</keyword>
<dbReference type="PROSITE" id="PS50011">
    <property type="entry name" value="PROTEIN_KINASE_DOM"/>
    <property type="match status" value="1"/>
</dbReference>
<comment type="caution">
    <text evidence="15">The sequence shown here is derived from an EMBL/GenBank/DDBJ whole genome shotgun (WGS) entry which is preliminary data.</text>
</comment>
<dbReference type="Gene3D" id="3.90.810.10">
    <property type="entry name" value="CRIB domain"/>
    <property type="match status" value="1"/>
</dbReference>
<keyword evidence="16" id="KW-1185">Reference proteome</keyword>
<comment type="similarity">
    <text evidence="1">Belongs to the protein kinase superfamily. STE Ser/Thr protein kinase family. STE20 subfamily.</text>
</comment>
<evidence type="ECO:0000256" key="10">
    <source>
        <dbReference type="ARBA" id="ARBA00048679"/>
    </source>
</evidence>
<dbReference type="PROSITE" id="PS00108">
    <property type="entry name" value="PROTEIN_KINASE_ST"/>
    <property type="match status" value="1"/>
</dbReference>
<dbReference type="SMART" id="SM00233">
    <property type="entry name" value="PH"/>
    <property type="match status" value="1"/>
</dbReference>
<dbReference type="SMART" id="SM00285">
    <property type="entry name" value="PBD"/>
    <property type="match status" value="1"/>
</dbReference>
<evidence type="ECO:0000256" key="8">
    <source>
        <dbReference type="ARBA" id="ARBA00022840"/>
    </source>
</evidence>
<feature type="domain" description="PH" evidence="12">
    <location>
        <begin position="297"/>
        <end position="406"/>
    </location>
</feature>
<keyword evidence="6" id="KW-0547">Nucleotide-binding</keyword>
<feature type="compositionally biased region" description="Pro residues" evidence="11">
    <location>
        <begin position="705"/>
        <end position="720"/>
    </location>
</feature>
<keyword evidence="3" id="KW-0589">Pheromone response</keyword>
<dbReference type="InterPro" id="IPR011993">
    <property type="entry name" value="PH-like_dom_sf"/>
</dbReference>
<evidence type="ECO:0000256" key="6">
    <source>
        <dbReference type="ARBA" id="ARBA00022741"/>
    </source>
</evidence>
<dbReference type="EC" id="2.7.11.1" evidence="2"/>
<dbReference type="PANTHER" id="PTHR45832:SF22">
    <property type="entry name" value="SERINE_THREONINE-PROTEIN KINASE SAMKA-RELATED"/>
    <property type="match status" value="1"/>
</dbReference>
<dbReference type="PANTHER" id="PTHR45832">
    <property type="entry name" value="SERINE/THREONINE-PROTEIN KINASE SAMKA-RELATED-RELATED"/>
    <property type="match status" value="1"/>
</dbReference>
<dbReference type="Gene3D" id="1.10.510.10">
    <property type="entry name" value="Transferase(Phosphotransferase) domain 1"/>
    <property type="match status" value="1"/>
</dbReference>
<keyword evidence="7" id="KW-0418">Kinase</keyword>
<dbReference type="SUPFAM" id="SSF56112">
    <property type="entry name" value="Protein kinase-like (PK-like)"/>
    <property type="match status" value="1"/>
</dbReference>
<feature type="region of interest" description="Disordered" evidence="11">
    <location>
        <begin position="478"/>
        <end position="788"/>
    </location>
</feature>
<dbReference type="SUPFAM" id="SSF50729">
    <property type="entry name" value="PH domain-like"/>
    <property type="match status" value="1"/>
</dbReference>
<evidence type="ECO:0000259" key="14">
    <source>
        <dbReference type="PROSITE" id="PS50108"/>
    </source>
</evidence>
<comment type="catalytic activity">
    <reaction evidence="10">
        <text>L-seryl-[protein] + ATP = O-phospho-L-seryl-[protein] + ADP + H(+)</text>
        <dbReference type="Rhea" id="RHEA:17989"/>
        <dbReference type="Rhea" id="RHEA-COMP:9863"/>
        <dbReference type="Rhea" id="RHEA-COMP:11604"/>
        <dbReference type="ChEBI" id="CHEBI:15378"/>
        <dbReference type="ChEBI" id="CHEBI:29999"/>
        <dbReference type="ChEBI" id="CHEBI:30616"/>
        <dbReference type="ChEBI" id="CHEBI:83421"/>
        <dbReference type="ChEBI" id="CHEBI:456216"/>
        <dbReference type="EC" id="2.7.11.1"/>
    </reaction>
</comment>
<dbReference type="InterPro" id="IPR051931">
    <property type="entry name" value="PAK3-like"/>
</dbReference>